<dbReference type="Proteomes" id="UP001059971">
    <property type="component" value="Chromosome 1"/>
</dbReference>
<proteinExistence type="predicted"/>
<keyword evidence="4" id="KW-1185">Reference proteome</keyword>
<dbReference type="Gene3D" id="3.40.50.1820">
    <property type="entry name" value="alpha/beta hydrolase"/>
    <property type="match status" value="1"/>
</dbReference>
<dbReference type="SUPFAM" id="SSF53474">
    <property type="entry name" value="alpha/beta-Hydrolases"/>
    <property type="match status" value="1"/>
</dbReference>
<evidence type="ECO:0000313" key="4">
    <source>
        <dbReference type="Proteomes" id="UP001059971"/>
    </source>
</evidence>
<dbReference type="PANTHER" id="PTHR48081">
    <property type="entry name" value="AB HYDROLASE SUPERFAMILY PROTEIN C4A8.06C"/>
    <property type="match status" value="1"/>
</dbReference>
<keyword evidence="1" id="KW-0378">Hydrolase</keyword>
<gene>
    <name evidence="3" type="ORF">SBA_ch1_34190</name>
</gene>
<dbReference type="RefSeq" id="WP_261935304.1">
    <property type="nucleotide sequence ID" value="NZ_AP018817.1"/>
</dbReference>
<evidence type="ECO:0000256" key="1">
    <source>
        <dbReference type="ARBA" id="ARBA00022801"/>
    </source>
</evidence>
<reference evidence="3" key="1">
    <citation type="submission" date="2018-07" db="EMBL/GenBank/DDBJ databases">
        <title>Complete genome sequence of Sphingomonas bisphenolicum strain AO1, a bisphenol A degradative bacterium isolated from Japanese farm field.</title>
        <authorList>
            <person name="Murakami M."/>
            <person name="Koh M."/>
            <person name="Koba S."/>
            <person name="Matsumura Y."/>
        </authorList>
    </citation>
    <scope>NUCLEOTIDE SEQUENCE</scope>
    <source>
        <strain evidence="3">AO1</strain>
    </source>
</reference>
<dbReference type="EMBL" id="AP018817">
    <property type="protein sequence ID" value="BBF71219.1"/>
    <property type="molecule type" value="Genomic_DNA"/>
</dbReference>
<feature type="domain" description="BD-FAE-like" evidence="2">
    <location>
        <begin position="55"/>
        <end position="158"/>
    </location>
</feature>
<protein>
    <recommendedName>
        <fullName evidence="2">BD-FAE-like domain-containing protein</fullName>
    </recommendedName>
</protein>
<dbReference type="PANTHER" id="PTHR48081:SF33">
    <property type="entry name" value="KYNURENINE FORMAMIDASE"/>
    <property type="match status" value="1"/>
</dbReference>
<dbReference type="InterPro" id="IPR029058">
    <property type="entry name" value="AB_hydrolase_fold"/>
</dbReference>
<dbReference type="Pfam" id="PF20434">
    <property type="entry name" value="BD-FAE"/>
    <property type="match status" value="1"/>
</dbReference>
<dbReference type="InterPro" id="IPR049492">
    <property type="entry name" value="BD-FAE-like_dom"/>
</dbReference>
<evidence type="ECO:0000259" key="2">
    <source>
        <dbReference type="Pfam" id="PF20434"/>
    </source>
</evidence>
<accession>A0ABM7G8E7</accession>
<organism evidence="3 4">
    <name type="scientific">Sphingomonas bisphenolicum</name>
    <dbReference type="NCBI Taxonomy" id="296544"/>
    <lineage>
        <taxon>Bacteria</taxon>
        <taxon>Pseudomonadati</taxon>
        <taxon>Pseudomonadota</taxon>
        <taxon>Alphaproteobacteria</taxon>
        <taxon>Sphingomonadales</taxon>
        <taxon>Sphingomonadaceae</taxon>
        <taxon>Sphingomonas</taxon>
    </lineage>
</organism>
<evidence type="ECO:0000313" key="3">
    <source>
        <dbReference type="EMBL" id="BBF71219.1"/>
    </source>
</evidence>
<sequence length="283" mass="30684">MNQIRQSIAAMGTDLGPDILAQCRALFDADQSALREQVPVTVADIAYGPHERHRLDLYRPQGSNLAPVLVFVHGGGFLKGDKGGVDAWPNANVGRMAAQAGFVGGVINYRLAPDNVWPAGSEDVAAVVAWLKAHAAQHGGDPERIVLMGTSAGSVHVAGYLKLAGVRDIRAAILLSGLYGYTPLDERDTYYYGDPALYPDRMPLDAVASTSLPLFLACAEFDPPRFQAEFLGLMQDRRTRHGAMPRAFIHSGHNHYSMAMHLGTADRRLSDEICAFVRETTKS</sequence>
<name>A0ABM7G8E7_9SPHN</name>
<dbReference type="InterPro" id="IPR050300">
    <property type="entry name" value="GDXG_lipolytic_enzyme"/>
</dbReference>